<dbReference type="InterPro" id="IPR009430">
    <property type="entry name" value="GvpL/GvpF"/>
</dbReference>
<reference evidence="4 5" key="1">
    <citation type="submission" date="2024-03" db="EMBL/GenBank/DDBJ databases">
        <title>Whole genome sequencing of Streptomyces racemochromogenes, to identify antimicrobial biosynthetic gene clusters.</title>
        <authorList>
            <person name="Suryawanshi P."/>
            <person name="Krishnaraj P.U."/>
            <person name="Arun Y.P."/>
            <person name="Suryawanshi M.P."/>
            <person name="Rakshit O."/>
        </authorList>
    </citation>
    <scope>NUCLEOTIDE SEQUENCE [LARGE SCALE GENOMIC DNA]</scope>
    <source>
        <strain evidence="4 5">AUDT626</strain>
    </source>
</reference>
<comment type="similarity">
    <text evidence="3">Belongs to the gas vesicle GvpF/GvpL family.</text>
</comment>
<accession>A0ABW7PF05</accession>
<dbReference type="RefSeq" id="WP_395510530.1">
    <property type="nucleotide sequence ID" value="NZ_JBBDHD010000037.1"/>
</dbReference>
<comment type="caution">
    <text evidence="4">The sequence shown here is derived from an EMBL/GenBank/DDBJ whole genome shotgun (WGS) entry which is preliminary data.</text>
</comment>
<evidence type="ECO:0000313" key="4">
    <source>
        <dbReference type="EMBL" id="MFH7596715.1"/>
    </source>
</evidence>
<dbReference type="Proteomes" id="UP001610631">
    <property type="component" value="Unassembled WGS sequence"/>
</dbReference>
<dbReference type="PANTHER" id="PTHR36852:SF1">
    <property type="entry name" value="PROTEIN GVPL 2"/>
    <property type="match status" value="1"/>
</dbReference>
<evidence type="ECO:0000256" key="3">
    <source>
        <dbReference type="ARBA" id="ARBA00035643"/>
    </source>
</evidence>
<dbReference type="Pfam" id="PF06386">
    <property type="entry name" value="GvpL_GvpF"/>
    <property type="match status" value="1"/>
</dbReference>
<comment type="subcellular location">
    <subcellularLocation>
        <location evidence="2">Gas vesicle</location>
    </subcellularLocation>
</comment>
<evidence type="ECO:0000256" key="2">
    <source>
        <dbReference type="ARBA" id="ARBA00035108"/>
    </source>
</evidence>
<dbReference type="EMBL" id="JBBDHD010000037">
    <property type="protein sequence ID" value="MFH7596715.1"/>
    <property type="molecule type" value="Genomic_DNA"/>
</dbReference>
<keyword evidence="5" id="KW-1185">Reference proteome</keyword>
<gene>
    <name evidence="4" type="ORF">WDV06_16680</name>
</gene>
<evidence type="ECO:0000313" key="5">
    <source>
        <dbReference type="Proteomes" id="UP001610631"/>
    </source>
</evidence>
<keyword evidence="1" id="KW-0304">Gas vesicle</keyword>
<proteinExistence type="inferred from homology"/>
<dbReference type="PANTHER" id="PTHR36852">
    <property type="entry name" value="PROTEIN GVPL 2"/>
    <property type="match status" value="1"/>
</dbReference>
<evidence type="ECO:0000256" key="1">
    <source>
        <dbReference type="ARBA" id="ARBA00022987"/>
    </source>
</evidence>
<protein>
    <submittedName>
        <fullName evidence="4">GvpL/GvpF family gas vesicle protein</fullName>
    </submittedName>
</protein>
<sequence>MAVYVYAVARGDHPCRLDGLTGIGSGEPPVRVVESAGLRAVVSDVEEEVRPRRRDIAAHQAVLDRLLADGTPLPLRFGYTAPDDDSVRRVLDERAATYLDALAGVQGCAEYNIKAGQEQSVLLRSILDASPRASSLNDEILSGHTDPRLPLELGQLVAAEVEARRSTASTELIRALAPMARAYVVHPPTGEDFLNLSLLIPRDGEDTFLDAHAGLARETGEGVRTRVAGPLPPYSFVP</sequence>
<name>A0ABW7PF05_9ACTN</name>
<organism evidence="4 5">
    <name type="scientific">Streptomyces racemochromogenes</name>
    <dbReference type="NCBI Taxonomy" id="67353"/>
    <lineage>
        <taxon>Bacteria</taxon>
        <taxon>Bacillati</taxon>
        <taxon>Actinomycetota</taxon>
        <taxon>Actinomycetes</taxon>
        <taxon>Kitasatosporales</taxon>
        <taxon>Streptomycetaceae</taxon>
        <taxon>Streptomyces</taxon>
    </lineage>
</organism>